<name>A0ABU2KY00_9ACTN</name>
<keyword evidence="3 5" id="KW-0378">Hydrolase</keyword>
<dbReference type="Pfam" id="PF06441">
    <property type="entry name" value="EHN"/>
    <property type="match status" value="1"/>
</dbReference>
<dbReference type="Gene3D" id="3.40.50.1820">
    <property type="entry name" value="alpha/beta hydrolase"/>
    <property type="match status" value="1"/>
</dbReference>
<dbReference type="PIRSF" id="PIRSF001112">
    <property type="entry name" value="Epoxide_hydrolase"/>
    <property type="match status" value="1"/>
</dbReference>
<dbReference type="GO" id="GO:0016787">
    <property type="term" value="F:hydrolase activity"/>
    <property type="evidence" value="ECO:0007669"/>
    <property type="project" value="UniProtKB-KW"/>
</dbReference>
<dbReference type="PRINTS" id="PR00412">
    <property type="entry name" value="EPOXHYDRLASE"/>
</dbReference>
<dbReference type="PANTHER" id="PTHR21661">
    <property type="entry name" value="EPOXIDE HYDROLASE 1-RELATED"/>
    <property type="match status" value="1"/>
</dbReference>
<dbReference type="SUPFAM" id="SSF53474">
    <property type="entry name" value="alpha/beta-Hydrolases"/>
    <property type="match status" value="1"/>
</dbReference>
<dbReference type="EMBL" id="JAVREK010000022">
    <property type="protein sequence ID" value="MDT0304184.1"/>
    <property type="molecule type" value="Genomic_DNA"/>
</dbReference>
<evidence type="ECO:0000256" key="2">
    <source>
        <dbReference type="ARBA" id="ARBA00022797"/>
    </source>
</evidence>
<sequence length="375" mass="41816">MTTGIRPFTIDVPQAEVDDLRERLAGTRWPRELPGPEWSRGAPVDHLRELAAYWEKDYDWRRHEARLNALPQFTTEIDGLEVHFAHVRSAEPGALPLVLNHGWPNTFAEFTELIGPLTDPRAHGGDPAQAFHVVLPSVPGFGFSAAPGPGWSVEATARLYAELMRRLGYGRYGVQGGDLGAYIAPEIARAAPESVVGVYITAGLGFPTEADIPDLTPDELEQYNEIRRWSTGGLDHHALLRRGPQTFAYGWNDSPAALLGWLVHKFEEFSMAAEPLDEVIDRDLLLTNASLYWFTQSAGTSSWPMYETAEFGWPQGQDRVPTGVYAGPPAIRRLAERHNRIEHWPEGNTGRHHFVAMESPGPYADDMRAFFGTVR</sequence>
<dbReference type="Proteomes" id="UP001183226">
    <property type="component" value="Unassembled WGS sequence"/>
</dbReference>
<evidence type="ECO:0000256" key="3">
    <source>
        <dbReference type="ARBA" id="ARBA00022801"/>
    </source>
</evidence>
<organism evidence="5 6">
    <name type="scientific">Streptomonospora wellingtoniae</name>
    <dbReference type="NCBI Taxonomy" id="3075544"/>
    <lineage>
        <taxon>Bacteria</taxon>
        <taxon>Bacillati</taxon>
        <taxon>Actinomycetota</taxon>
        <taxon>Actinomycetes</taxon>
        <taxon>Streptosporangiales</taxon>
        <taxon>Nocardiopsidaceae</taxon>
        <taxon>Streptomonospora</taxon>
    </lineage>
</organism>
<reference evidence="6" key="1">
    <citation type="submission" date="2023-07" db="EMBL/GenBank/DDBJ databases">
        <title>30 novel species of actinomycetes from the DSMZ collection.</title>
        <authorList>
            <person name="Nouioui I."/>
        </authorList>
    </citation>
    <scope>NUCLEOTIDE SEQUENCE [LARGE SCALE GENOMIC DNA]</scope>
    <source>
        <strain evidence="6">DSM 45055</strain>
    </source>
</reference>
<protein>
    <submittedName>
        <fullName evidence="5">Alpha/beta fold hydrolase</fullName>
    </submittedName>
</protein>
<keyword evidence="2" id="KW-0058">Aromatic hydrocarbons catabolism</keyword>
<comment type="similarity">
    <text evidence="1">Belongs to the peptidase S33 family.</text>
</comment>
<dbReference type="InterPro" id="IPR000639">
    <property type="entry name" value="Epox_hydrolase-like"/>
</dbReference>
<accession>A0ABU2KY00</accession>
<proteinExistence type="inferred from homology"/>
<dbReference type="RefSeq" id="WP_311546676.1">
    <property type="nucleotide sequence ID" value="NZ_JAVREK010000022.1"/>
</dbReference>
<keyword evidence="6" id="KW-1185">Reference proteome</keyword>
<dbReference type="InterPro" id="IPR010497">
    <property type="entry name" value="Epoxide_hydro_N"/>
</dbReference>
<comment type="caution">
    <text evidence="5">The sequence shown here is derived from an EMBL/GenBank/DDBJ whole genome shotgun (WGS) entry which is preliminary data.</text>
</comment>
<evidence type="ECO:0000313" key="5">
    <source>
        <dbReference type="EMBL" id="MDT0304184.1"/>
    </source>
</evidence>
<dbReference type="InterPro" id="IPR029058">
    <property type="entry name" value="AB_hydrolase_fold"/>
</dbReference>
<evidence type="ECO:0000259" key="4">
    <source>
        <dbReference type="Pfam" id="PF06441"/>
    </source>
</evidence>
<dbReference type="PANTHER" id="PTHR21661:SF35">
    <property type="entry name" value="EPOXIDE HYDROLASE"/>
    <property type="match status" value="1"/>
</dbReference>
<gene>
    <name evidence="5" type="ORF">RM446_18865</name>
</gene>
<feature type="domain" description="Epoxide hydrolase N-terminal" evidence="4">
    <location>
        <begin position="5"/>
        <end position="110"/>
    </location>
</feature>
<dbReference type="InterPro" id="IPR016292">
    <property type="entry name" value="Epoxide_hydrolase"/>
</dbReference>
<evidence type="ECO:0000313" key="6">
    <source>
        <dbReference type="Proteomes" id="UP001183226"/>
    </source>
</evidence>
<evidence type="ECO:0000256" key="1">
    <source>
        <dbReference type="ARBA" id="ARBA00010088"/>
    </source>
</evidence>